<protein>
    <submittedName>
        <fullName evidence="2">Nicotinamidase-related amidase</fullName>
    </submittedName>
</protein>
<dbReference type="GO" id="GO:0008936">
    <property type="term" value="F:nicotinamidase activity"/>
    <property type="evidence" value="ECO:0007669"/>
    <property type="project" value="InterPro"/>
</dbReference>
<gene>
    <name evidence="2" type="ORF">SAMN05192585_11815</name>
</gene>
<evidence type="ECO:0000259" key="1">
    <source>
        <dbReference type="Pfam" id="PF00857"/>
    </source>
</evidence>
<name>A0A1H0B0M5_9FIRM</name>
<accession>A0A1H0B0M5</accession>
<dbReference type="PANTHER" id="PTHR47297:SF2">
    <property type="entry name" value="OS02G0606800 PROTEIN"/>
    <property type="match status" value="1"/>
</dbReference>
<keyword evidence="3" id="KW-1185">Reference proteome</keyword>
<dbReference type="STRING" id="258515.SAMN05192585_11815"/>
<feature type="domain" description="Isochorismatase-like" evidence="1">
    <location>
        <begin position="32"/>
        <end position="159"/>
    </location>
</feature>
<dbReference type="EMBL" id="FNID01000018">
    <property type="protein sequence ID" value="SDN39146.1"/>
    <property type="molecule type" value="Genomic_DNA"/>
</dbReference>
<proteinExistence type="predicted"/>
<dbReference type="InterPro" id="IPR036380">
    <property type="entry name" value="Isochorismatase-like_sf"/>
</dbReference>
<evidence type="ECO:0000313" key="2">
    <source>
        <dbReference type="EMBL" id="SDN39146.1"/>
    </source>
</evidence>
<dbReference type="Gene3D" id="3.40.50.850">
    <property type="entry name" value="Isochorismatase-like"/>
    <property type="match status" value="1"/>
</dbReference>
<dbReference type="CDD" id="cd00431">
    <property type="entry name" value="cysteine_hydrolases"/>
    <property type="match status" value="1"/>
</dbReference>
<organism evidence="2 3">
    <name type="scientific">Acetanaerobacterium elongatum</name>
    <dbReference type="NCBI Taxonomy" id="258515"/>
    <lineage>
        <taxon>Bacteria</taxon>
        <taxon>Bacillati</taxon>
        <taxon>Bacillota</taxon>
        <taxon>Clostridia</taxon>
        <taxon>Eubacteriales</taxon>
        <taxon>Oscillospiraceae</taxon>
        <taxon>Acetanaerobacterium</taxon>
    </lineage>
</organism>
<dbReference type="AlphaFoldDB" id="A0A1H0B0M5"/>
<sequence>MNDYIISALEEMEQRVRSAQPLSFSGLNPEETLLVSVDMNNGFAKQGALFSERVKALIPKTAALAAACEEHGVVLVAVSDHHNEQSIELNGGYPPHCLEGTDEPSLVSELQAFFPTVIEKNSTNAFYKMSTKELLSDYKNFIITGCCTDICIFQLACALKTYFNEQNDLRDIIVPVSLVDTYDSPQHPAQMMNTVFLCSMMDNGIRVVSDILY</sequence>
<evidence type="ECO:0000313" key="3">
    <source>
        <dbReference type="Proteomes" id="UP000199182"/>
    </source>
</evidence>
<dbReference type="GO" id="GO:0019365">
    <property type="term" value="P:pyridine nucleotide salvage"/>
    <property type="evidence" value="ECO:0007669"/>
    <property type="project" value="InterPro"/>
</dbReference>
<dbReference type="Pfam" id="PF00857">
    <property type="entry name" value="Isochorismatase"/>
    <property type="match status" value="1"/>
</dbReference>
<dbReference type="RefSeq" id="WP_092640319.1">
    <property type="nucleotide sequence ID" value="NZ_FNID01000018.1"/>
</dbReference>
<dbReference type="SUPFAM" id="SSF52499">
    <property type="entry name" value="Isochorismatase-like hydrolases"/>
    <property type="match status" value="1"/>
</dbReference>
<dbReference type="InterPro" id="IPR044717">
    <property type="entry name" value="NIC1"/>
</dbReference>
<dbReference type="PANTHER" id="PTHR47297">
    <property type="match status" value="1"/>
</dbReference>
<reference evidence="2 3" key="1">
    <citation type="submission" date="2016-10" db="EMBL/GenBank/DDBJ databases">
        <authorList>
            <person name="de Groot N.N."/>
        </authorList>
    </citation>
    <scope>NUCLEOTIDE SEQUENCE [LARGE SCALE GENOMIC DNA]</scope>
    <source>
        <strain evidence="2 3">CGMCC 1.5012</strain>
    </source>
</reference>
<dbReference type="InterPro" id="IPR000868">
    <property type="entry name" value="Isochorismatase-like_dom"/>
</dbReference>
<dbReference type="Proteomes" id="UP000199182">
    <property type="component" value="Unassembled WGS sequence"/>
</dbReference>
<dbReference type="OrthoDB" id="9796485at2"/>